<accession>A0A235B9H6</accession>
<sequence length="122" mass="13839">MIVKGGALIMVIEDAGIKGITKTFGEVEKVMFQAGFVRAGAWDYDKASFDMKFSNEESDFYLRIPAYAVSGRLENPKAEVELDHPIFMRHLFPHGLDRNAEIPEDFRERIDQAITEVREGLS</sequence>
<dbReference type="SUPFAM" id="SSF160755">
    <property type="entry name" value="YugN-like"/>
    <property type="match status" value="1"/>
</dbReference>
<dbReference type="OrthoDB" id="2679642at2"/>
<protein>
    <recommendedName>
        <fullName evidence="3">YugN-like family protein</fullName>
    </recommendedName>
</protein>
<dbReference type="Pfam" id="PF08868">
    <property type="entry name" value="YugN"/>
    <property type="match status" value="1"/>
</dbReference>
<evidence type="ECO:0008006" key="3">
    <source>
        <dbReference type="Google" id="ProtNLM"/>
    </source>
</evidence>
<proteinExistence type="predicted"/>
<reference evidence="1 2" key="1">
    <citation type="submission" date="2017-07" db="EMBL/GenBank/DDBJ databases">
        <title>The genome sequence of Paludifilum halophilum highlights mechanisms for microbial adaptation to high salt environemnts.</title>
        <authorList>
            <person name="Belbahri L."/>
        </authorList>
    </citation>
    <scope>NUCLEOTIDE SEQUENCE [LARGE SCALE GENOMIC DNA]</scope>
    <source>
        <strain evidence="1 2">DSM 102817</strain>
    </source>
</reference>
<evidence type="ECO:0000313" key="1">
    <source>
        <dbReference type="EMBL" id="OYD08948.1"/>
    </source>
</evidence>
<dbReference type="Gene3D" id="3.30.310.100">
    <property type="entry name" value="YugN-like"/>
    <property type="match status" value="1"/>
</dbReference>
<gene>
    <name evidence="1" type="ORF">CHM34_04000</name>
</gene>
<evidence type="ECO:0000313" key="2">
    <source>
        <dbReference type="Proteomes" id="UP000215459"/>
    </source>
</evidence>
<keyword evidence="2" id="KW-1185">Reference proteome</keyword>
<organism evidence="1 2">
    <name type="scientific">Paludifilum halophilum</name>
    <dbReference type="NCBI Taxonomy" id="1642702"/>
    <lineage>
        <taxon>Bacteria</taxon>
        <taxon>Bacillati</taxon>
        <taxon>Bacillota</taxon>
        <taxon>Bacilli</taxon>
        <taxon>Bacillales</taxon>
        <taxon>Thermoactinomycetaceae</taxon>
        <taxon>Paludifilum</taxon>
    </lineage>
</organism>
<dbReference type="InterPro" id="IPR036491">
    <property type="entry name" value="YugN-like_sf"/>
</dbReference>
<name>A0A235B9H6_9BACL</name>
<dbReference type="InterPro" id="IPR014967">
    <property type="entry name" value="Uncharacterised_YugN-like"/>
</dbReference>
<dbReference type="Proteomes" id="UP000215459">
    <property type="component" value="Unassembled WGS sequence"/>
</dbReference>
<comment type="caution">
    <text evidence="1">The sequence shown here is derived from an EMBL/GenBank/DDBJ whole genome shotgun (WGS) entry which is preliminary data.</text>
</comment>
<dbReference type="EMBL" id="NOWF01000002">
    <property type="protein sequence ID" value="OYD08948.1"/>
    <property type="molecule type" value="Genomic_DNA"/>
</dbReference>
<dbReference type="AlphaFoldDB" id="A0A235B9H6"/>